<dbReference type="Proteomes" id="UP001218218">
    <property type="component" value="Unassembled WGS sequence"/>
</dbReference>
<protein>
    <submittedName>
        <fullName evidence="2">Uncharacterized protein</fullName>
    </submittedName>
</protein>
<evidence type="ECO:0000256" key="1">
    <source>
        <dbReference type="SAM" id="MobiDB-lite"/>
    </source>
</evidence>
<dbReference type="AlphaFoldDB" id="A0AAD7E6L6"/>
<organism evidence="2 3">
    <name type="scientific">Mycena albidolilacea</name>
    <dbReference type="NCBI Taxonomy" id="1033008"/>
    <lineage>
        <taxon>Eukaryota</taxon>
        <taxon>Fungi</taxon>
        <taxon>Dikarya</taxon>
        <taxon>Basidiomycota</taxon>
        <taxon>Agaricomycotina</taxon>
        <taxon>Agaricomycetes</taxon>
        <taxon>Agaricomycetidae</taxon>
        <taxon>Agaricales</taxon>
        <taxon>Marasmiineae</taxon>
        <taxon>Mycenaceae</taxon>
        <taxon>Mycena</taxon>
    </lineage>
</organism>
<reference evidence="2" key="1">
    <citation type="submission" date="2023-03" db="EMBL/GenBank/DDBJ databases">
        <title>Massive genome expansion in bonnet fungi (Mycena s.s.) driven by repeated elements and novel gene families across ecological guilds.</title>
        <authorList>
            <consortium name="Lawrence Berkeley National Laboratory"/>
            <person name="Harder C.B."/>
            <person name="Miyauchi S."/>
            <person name="Viragh M."/>
            <person name="Kuo A."/>
            <person name="Thoen E."/>
            <person name="Andreopoulos B."/>
            <person name="Lu D."/>
            <person name="Skrede I."/>
            <person name="Drula E."/>
            <person name="Henrissat B."/>
            <person name="Morin E."/>
            <person name="Kohler A."/>
            <person name="Barry K."/>
            <person name="LaButti K."/>
            <person name="Morin E."/>
            <person name="Salamov A."/>
            <person name="Lipzen A."/>
            <person name="Mereny Z."/>
            <person name="Hegedus B."/>
            <person name="Baldrian P."/>
            <person name="Stursova M."/>
            <person name="Weitz H."/>
            <person name="Taylor A."/>
            <person name="Grigoriev I.V."/>
            <person name="Nagy L.G."/>
            <person name="Martin F."/>
            <person name="Kauserud H."/>
        </authorList>
    </citation>
    <scope>NUCLEOTIDE SEQUENCE</scope>
    <source>
        <strain evidence="2">CBHHK002</strain>
    </source>
</reference>
<sequence length="230" mass="24511">MPTFRDFLPVRSTHSPPIGQATVPQLRYGAPFPYAFGLVVSTPAVYCWILSLVGADSVLPDASEGANEGPGAEGWHESTARVSHPAALETQRHRNGVERHKGAAALFASVRTKFWSPSRLGMCGATCERPQLQLSRGARASMSGVSTCGVYGQPDGSGGAAQGERPRMNPEINRSSTRPGQQLAIESSLNSSQKHQGTLKTELRLRALTNDVNAYLSALGSIVSIPGTWK</sequence>
<evidence type="ECO:0000313" key="2">
    <source>
        <dbReference type="EMBL" id="KAJ7300852.1"/>
    </source>
</evidence>
<feature type="region of interest" description="Disordered" evidence="1">
    <location>
        <begin position="62"/>
        <end position="85"/>
    </location>
</feature>
<name>A0AAD7E6L6_9AGAR</name>
<feature type="region of interest" description="Disordered" evidence="1">
    <location>
        <begin position="154"/>
        <end position="182"/>
    </location>
</feature>
<feature type="compositionally biased region" description="Polar residues" evidence="1">
    <location>
        <begin position="172"/>
        <end position="182"/>
    </location>
</feature>
<comment type="caution">
    <text evidence="2">The sequence shown here is derived from an EMBL/GenBank/DDBJ whole genome shotgun (WGS) entry which is preliminary data.</text>
</comment>
<keyword evidence="3" id="KW-1185">Reference proteome</keyword>
<gene>
    <name evidence="2" type="ORF">DFH08DRAFT_1090408</name>
</gene>
<accession>A0AAD7E6L6</accession>
<dbReference type="EMBL" id="JARIHO010000150">
    <property type="protein sequence ID" value="KAJ7300852.1"/>
    <property type="molecule type" value="Genomic_DNA"/>
</dbReference>
<evidence type="ECO:0000313" key="3">
    <source>
        <dbReference type="Proteomes" id="UP001218218"/>
    </source>
</evidence>
<proteinExistence type="predicted"/>